<evidence type="ECO:0000313" key="3">
    <source>
        <dbReference type="Proteomes" id="UP000694892"/>
    </source>
</evidence>
<organism evidence="2 3">
    <name type="scientific">Xenopus laevis</name>
    <name type="common">African clawed frog</name>
    <dbReference type="NCBI Taxonomy" id="8355"/>
    <lineage>
        <taxon>Eukaryota</taxon>
        <taxon>Metazoa</taxon>
        <taxon>Chordata</taxon>
        <taxon>Craniata</taxon>
        <taxon>Vertebrata</taxon>
        <taxon>Euteleostomi</taxon>
        <taxon>Amphibia</taxon>
        <taxon>Batrachia</taxon>
        <taxon>Anura</taxon>
        <taxon>Pipoidea</taxon>
        <taxon>Pipidae</taxon>
        <taxon>Xenopodinae</taxon>
        <taxon>Xenopus</taxon>
        <taxon>Xenopus</taxon>
    </lineage>
</organism>
<gene>
    <name evidence="2" type="ORF">XELAEV_18041661mg</name>
</gene>
<feature type="chain" id="PRO_5037770420" description="Secreted protein" evidence="1">
    <location>
        <begin position="18"/>
        <end position="99"/>
    </location>
</feature>
<protein>
    <recommendedName>
        <fullName evidence="4">Secreted protein</fullName>
    </recommendedName>
</protein>
<reference evidence="3" key="1">
    <citation type="journal article" date="2016" name="Nature">
        <title>Genome evolution in the allotetraploid frog Xenopus laevis.</title>
        <authorList>
            <person name="Session A.M."/>
            <person name="Uno Y."/>
            <person name="Kwon T."/>
            <person name="Chapman J.A."/>
            <person name="Toyoda A."/>
            <person name="Takahashi S."/>
            <person name="Fukui A."/>
            <person name="Hikosaka A."/>
            <person name="Suzuki A."/>
            <person name="Kondo M."/>
            <person name="van Heeringen S.J."/>
            <person name="Quigley I."/>
            <person name="Heinz S."/>
            <person name="Ogino H."/>
            <person name="Ochi H."/>
            <person name="Hellsten U."/>
            <person name="Lyons J.B."/>
            <person name="Simakov O."/>
            <person name="Putnam N."/>
            <person name="Stites J."/>
            <person name="Kuroki Y."/>
            <person name="Tanaka T."/>
            <person name="Michiue T."/>
            <person name="Watanabe M."/>
            <person name="Bogdanovic O."/>
            <person name="Lister R."/>
            <person name="Georgiou G."/>
            <person name="Paranjpe S.S."/>
            <person name="van Kruijsbergen I."/>
            <person name="Shu S."/>
            <person name="Carlson J."/>
            <person name="Kinoshita T."/>
            <person name="Ohta Y."/>
            <person name="Mawaribuchi S."/>
            <person name="Jenkins J."/>
            <person name="Grimwood J."/>
            <person name="Schmutz J."/>
            <person name="Mitros T."/>
            <person name="Mozaffari S.V."/>
            <person name="Suzuki Y."/>
            <person name="Haramoto Y."/>
            <person name="Yamamoto T.S."/>
            <person name="Takagi C."/>
            <person name="Heald R."/>
            <person name="Miller K."/>
            <person name="Haudenschild C."/>
            <person name="Kitzman J."/>
            <person name="Nakayama T."/>
            <person name="Izutsu Y."/>
            <person name="Robert J."/>
            <person name="Fortriede J."/>
            <person name="Burns K."/>
            <person name="Lotay V."/>
            <person name="Karimi K."/>
            <person name="Yasuoka Y."/>
            <person name="Dichmann D.S."/>
            <person name="Flajnik M.F."/>
            <person name="Houston D.W."/>
            <person name="Shendure J."/>
            <person name="DuPasquier L."/>
            <person name="Vize P.D."/>
            <person name="Zorn A.M."/>
            <person name="Ito M."/>
            <person name="Marcotte E.M."/>
            <person name="Wallingford J.B."/>
            <person name="Ito Y."/>
            <person name="Asashima M."/>
            <person name="Ueno N."/>
            <person name="Matsuda Y."/>
            <person name="Veenstra G.J."/>
            <person name="Fujiyama A."/>
            <person name="Harland R.M."/>
            <person name="Taira M."/>
            <person name="Rokhsar D.S."/>
        </authorList>
    </citation>
    <scope>NUCLEOTIDE SEQUENCE [LARGE SCALE GENOMIC DNA]</scope>
    <source>
        <strain evidence="3">J</strain>
    </source>
</reference>
<evidence type="ECO:0008006" key="4">
    <source>
        <dbReference type="Google" id="ProtNLM"/>
    </source>
</evidence>
<evidence type="ECO:0000313" key="2">
    <source>
        <dbReference type="EMBL" id="OCT65420.1"/>
    </source>
</evidence>
<dbReference type="EMBL" id="CM004481">
    <property type="protein sequence ID" value="OCT65420.1"/>
    <property type="molecule type" value="Genomic_DNA"/>
</dbReference>
<evidence type="ECO:0000256" key="1">
    <source>
        <dbReference type="SAM" id="SignalP"/>
    </source>
</evidence>
<keyword evidence="1" id="KW-0732">Signal</keyword>
<dbReference type="Proteomes" id="UP000694892">
    <property type="component" value="Chromosome 8S"/>
</dbReference>
<proteinExistence type="predicted"/>
<name>A0A974H5M2_XENLA</name>
<feature type="signal peptide" evidence="1">
    <location>
        <begin position="1"/>
        <end position="17"/>
    </location>
</feature>
<dbReference type="AlphaFoldDB" id="A0A974H5M2"/>
<accession>A0A974H5M2</accession>
<sequence length="99" mass="11051">MNFWRGLSLCLFQLSKACNSCRLQGIFKIHLVNLGLTCRTFPLKPTPRQGKGDNTNSLFFKNASRSYSPHSSISFPSLGIYCPGFVSSHSPYCSFLNLP</sequence>